<dbReference type="PRINTS" id="PR00300">
    <property type="entry name" value="CLPPROTEASEA"/>
</dbReference>
<dbReference type="Pfam" id="PF02861">
    <property type="entry name" value="Clp_N"/>
    <property type="match status" value="1"/>
</dbReference>
<keyword evidence="4" id="KW-0067">ATP-binding</keyword>
<dbReference type="Pfam" id="PF17871">
    <property type="entry name" value="AAA_lid_9"/>
    <property type="match status" value="1"/>
</dbReference>
<reference evidence="10 11" key="1">
    <citation type="submission" date="2017-01" db="EMBL/GenBank/DDBJ databases">
        <title>Whole-Genome Shotgun Sequencing of Two beta-Proteobacterial Species in Search of the Bulgecin Biosynthetic Cluster.</title>
        <authorList>
            <person name="Horsman M.E."/>
            <person name="Marous D.R."/>
            <person name="Li R."/>
            <person name="Oliver R.A."/>
            <person name="Byun B."/>
            <person name="Emrich S.J."/>
            <person name="Boggess B."/>
            <person name="Townsend C.A."/>
            <person name="Mobashery S."/>
        </authorList>
    </citation>
    <scope>NUCLEOTIDE SEQUENCE [LARGE SCALE GENOMIC DNA]</scope>
    <source>
        <strain evidence="10 11">ATCC 31433</strain>
    </source>
</reference>
<dbReference type="InterPro" id="IPR017729">
    <property type="entry name" value="ATPase_T6SS_ClpV1"/>
</dbReference>
<evidence type="ECO:0000256" key="4">
    <source>
        <dbReference type="ARBA" id="ARBA00022840"/>
    </source>
</evidence>
<gene>
    <name evidence="10" type="ORF">BZL54_16435</name>
</gene>
<dbReference type="InterPro" id="IPR050130">
    <property type="entry name" value="ClpA_ClpB"/>
</dbReference>
<name>A0A2A4FD55_9BURK</name>
<sequence>MTISRQALFGKLGHSLFRSVESATTFCKLRGNPYVELVHWLHQLLQAPDGDLQRIIRHCDIDAEALDQDVLRALAALPAGASSISDFSHHIETAVERAWVLASLDFGDRRIRGAWLVAALVKTPELRRVLLSVSPAFGKIPLDSLSEMLPAWIDGSPEAADAPYDGTDFGGAVPGESAGALAPAAAGGSPLEQYCSDLTARARAGEIDPVVGRELEIRTMIDVLLRRRQNNPLLTGEAGVGKTAVVEGLARAIVDGDVPPKLADVRLLSLDVGALLAGASMKGEFEARLKGVLEAATKSVVPVILFVDEIHTLIGAGGQAGTGDAANLLKPALARGTLRTIGATTWAEYKRHIEKDPALTRRFQVLQVPEPEEAAAIDMVRGLTRTFSQHHGVVVLDEAIRAAVTLSHRYIPSRQLPDKAISLLDTACARVALSQHAPPRELQDVRQRLQAAQVECDLLDHERRIGLGDADALARAQARIVELEREAAHVEARWRAQAAAAQALLSAREAAREAGDGVPDDGLQALERALAEQQGETAFVFPEVNEAIVAAIVSDWTGIPVRRMVTDEVAAVRTLPDTLAARVIGQPDALLQIGERVQTARAGLTDPKKPLGVFLLAGPSGVGKTETALALAEALYGGEQNLITINMSEYQEAHTVSGLKGAPPGYVGYGEGGVLTEAVRRRPYSVVLLDEIEKAHGDVHEMFFQVFDKGYMEDGDGRYIDFRNTTILLTSNAGSDLIASLCSDETLAPRADALCAALGPALLKTFPAAFLGRVTVVPYRPLAQATLSQIVRLHLDRVVARMADGHGVAFSYAPTVLDYIVERCLVQETGARLLIGFIEQHVLPRLAAQWLDALASKRTLARVELELVDAGAAPAEAFMFRASYPQAGD</sequence>
<dbReference type="Gene3D" id="3.40.50.300">
    <property type="entry name" value="P-loop containing nucleotide triphosphate hydrolases"/>
    <property type="match status" value="3"/>
</dbReference>
<dbReference type="GO" id="GO:0034605">
    <property type="term" value="P:cellular response to heat"/>
    <property type="evidence" value="ECO:0007669"/>
    <property type="project" value="TreeGrafter"/>
</dbReference>
<proteinExistence type="inferred from homology"/>
<dbReference type="Pfam" id="PF00004">
    <property type="entry name" value="AAA"/>
    <property type="match status" value="1"/>
</dbReference>
<keyword evidence="8" id="KW-0175">Coiled coil</keyword>
<evidence type="ECO:0000256" key="7">
    <source>
        <dbReference type="PROSITE-ProRule" id="PRU01251"/>
    </source>
</evidence>
<evidence type="ECO:0000256" key="2">
    <source>
        <dbReference type="ARBA" id="ARBA00022737"/>
    </source>
</evidence>
<dbReference type="AlphaFoldDB" id="A0A2A4FD55"/>
<dbReference type="InterPro" id="IPR003593">
    <property type="entry name" value="AAA+_ATPase"/>
</dbReference>
<dbReference type="CDD" id="cd00009">
    <property type="entry name" value="AAA"/>
    <property type="match status" value="1"/>
</dbReference>
<accession>A0A2A4FD55</accession>
<dbReference type="InterPro" id="IPR041546">
    <property type="entry name" value="ClpA/ClpB_AAA_lid"/>
</dbReference>
<keyword evidence="2 7" id="KW-0677">Repeat</keyword>
<dbReference type="NCBIfam" id="TIGR03345">
    <property type="entry name" value="VI_ClpV1"/>
    <property type="match status" value="1"/>
</dbReference>
<comment type="caution">
    <text evidence="10">The sequence shown here is derived from an EMBL/GenBank/DDBJ whole genome shotgun (WGS) entry which is preliminary data.</text>
</comment>
<evidence type="ECO:0000256" key="6">
    <source>
        <dbReference type="ARBA" id="ARBA00025613"/>
    </source>
</evidence>
<dbReference type="Gene3D" id="1.10.8.60">
    <property type="match status" value="1"/>
</dbReference>
<evidence type="ECO:0000259" key="9">
    <source>
        <dbReference type="PROSITE" id="PS51903"/>
    </source>
</evidence>
<dbReference type="InterPro" id="IPR004176">
    <property type="entry name" value="Clp_R_N"/>
</dbReference>
<evidence type="ECO:0000313" key="10">
    <source>
        <dbReference type="EMBL" id="PCE31331.1"/>
    </source>
</evidence>
<organism evidence="10 11">
    <name type="scientific">Burkholderia ubonensis subsp. mesacidophila</name>
    <dbReference type="NCBI Taxonomy" id="265293"/>
    <lineage>
        <taxon>Bacteria</taxon>
        <taxon>Pseudomonadati</taxon>
        <taxon>Pseudomonadota</taxon>
        <taxon>Betaproteobacteria</taxon>
        <taxon>Burkholderiales</taxon>
        <taxon>Burkholderiaceae</taxon>
        <taxon>Burkholderia</taxon>
        <taxon>Burkholderia cepacia complex</taxon>
    </lineage>
</organism>
<dbReference type="Pfam" id="PF07724">
    <property type="entry name" value="AAA_2"/>
    <property type="match status" value="1"/>
</dbReference>
<dbReference type="GO" id="GO:0005524">
    <property type="term" value="F:ATP binding"/>
    <property type="evidence" value="ECO:0007669"/>
    <property type="project" value="UniProtKB-KW"/>
</dbReference>
<dbReference type="SUPFAM" id="SSF52540">
    <property type="entry name" value="P-loop containing nucleoside triphosphate hydrolases"/>
    <property type="match status" value="2"/>
</dbReference>
<dbReference type="InterPro" id="IPR001270">
    <property type="entry name" value="ClpA/B"/>
</dbReference>
<dbReference type="GO" id="GO:0005737">
    <property type="term" value="C:cytoplasm"/>
    <property type="evidence" value="ECO:0007669"/>
    <property type="project" value="TreeGrafter"/>
</dbReference>
<dbReference type="InterPro" id="IPR018368">
    <property type="entry name" value="ClpA/B_CS1"/>
</dbReference>
<evidence type="ECO:0000313" key="11">
    <source>
        <dbReference type="Proteomes" id="UP000217994"/>
    </source>
</evidence>
<dbReference type="InterPro" id="IPR036628">
    <property type="entry name" value="Clp_N_dom_sf"/>
</dbReference>
<dbReference type="PROSITE" id="PS51903">
    <property type="entry name" value="CLP_R"/>
    <property type="match status" value="1"/>
</dbReference>
<dbReference type="SUPFAM" id="SSF81923">
    <property type="entry name" value="Double Clp-N motif"/>
    <property type="match status" value="1"/>
</dbReference>
<evidence type="ECO:0000256" key="8">
    <source>
        <dbReference type="SAM" id="Coils"/>
    </source>
</evidence>
<dbReference type="EMBL" id="MTZU01000049">
    <property type="protein sequence ID" value="PCE31331.1"/>
    <property type="molecule type" value="Genomic_DNA"/>
</dbReference>
<dbReference type="PROSITE" id="PS00870">
    <property type="entry name" value="CLPAB_1"/>
    <property type="match status" value="1"/>
</dbReference>
<keyword evidence="5" id="KW-0143">Chaperone</keyword>
<comment type="function">
    <text evidence="6">Part of a stress-induced multi-chaperone system, it is involved in the recovery of the cell from heat-induced damage, in cooperation with DnaK, DnaJ and GrpE. Acts before DnaK, in the processing of protein aggregates. Protein binding stimulates the ATPase activity; ATP hydrolysis unfolds the denatured protein aggregates, which probably helps expose new hydrophobic binding sites on the surface of ClpB-bound aggregates, contributing to the solubilization and refolding of denatured protein aggregates by DnaK.</text>
</comment>
<dbReference type="InterPro" id="IPR027417">
    <property type="entry name" value="P-loop_NTPase"/>
</dbReference>
<dbReference type="SMART" id="SM00382">
    <property type="entry name" value="AAA"/>
    <property type="match status" value="2"/>
</dbReference>
<protein>
    <submittedName>
        <fullName evidence="10">ClpV1 family T6SS ATPase</fullName>
    </submittedName>
</protein>
<dbReference type="PANTHER" id="PTHR11638:SF184">
    <property type="entry name" value="ATPASE WITH CHAPERONE ACTIVITY"/>
    <property type="match status" value="1"/>
</dbReference>
<keyword evidence="3" id="KW-0547">Nucleotide-binding</keyword>
<dbReference type="InterPro" id="IPR003959">
    <property type="entry name" value="ATPase_AAA_core"/>
</dbReference>
<dbReference type="Pfam" id="PF10431">
    <property type="entry name" value="ClpB_D2-small"/>
    <property type="match status" value="1"/>
</dbReference>
<dbReference type="GeneID" id="69001804"/>
<dbReference type="SMART" id="SM01086">
    <property type="entry name" value="ClpB_D2-small"/>
    <property type="match status" value="1"/>
</dbReference>
<feature type="coiled-coil region" evidence="8">
    <location>
        <begin position="442"/>
        <end position="493"/>
    </location>
</feature>
<dbReference type="Proteomes" id="UP000217994">
    <property type="component" value="Unassembled WGS sequence"/>
</dbReference>
<comment type="similarity">
    <text evidence="1">Belongs to the ClpA/ClpB family.</text>
</comment>
<evidence type="ECO:0000256" key="5">
    <source>
        <dbReference type="ARBA" id="ARBA00023186"/>
    </source>
</evidence>
<evidence type="ECO:0000256" key="3">
    <source>
        <dbReference type="ARBA" id="ARBA00022741"/>
    </source>
</evidence>
<dbReference type="PANTHER" id="PTHR11638">
    <property type="entry name" value="ATP-DEPENDENT CLP PROTEASE"/>
    <property type="match status" value="1"/>
</dbReference>
<dbReference type="InterPro" id="IPR019489">
    <property type="entry name" value="Clp_ATPase_C"/>
</dbReference>
<dbReference type="CDD" id="cd19499">
    <property type="entry name" value="RecA-like_ClpB_Hsp104-like"/>
    <property type="match status" value="1"/>
</dbReference>
<feature type="domain" description="Clp R" evidence="9">
    <location>
        <begin position="9"/>
        <end position="151"/>
    </location>
</feature>
<dbReference type="Gene3D" id="1.10.1780.10">
    <property type="entry name" value="Clp, N-terminal domain"/>
    <property type="match status" value="1"/>
</dbReference>
<dbReference type="RefSeq" id="WP_084906117.1">
    <property type="nucleotide sequence ID" value="NZ_CP020737.1"/>
</dbReference>
<dbReference type="GO" id="GO:0016887">
    <property type="term" value="F:ATP hydrolysis activity"/>
    <property type="evidence" value="ECO:0007669"/>
    <property type="project" value="InterPro"/>
</dbReference>
<evidence type="ECO:0000256" key="1">
    <source>
        <dbReference type="ARBA" id="ARBA00008675"/>
    </source>
</evidence>